<dbReference type="SUPFAM" id="SSF46689">
    <property type="entry name" value="Homeodomain-like"/>
    <property type="match status" value="2"/>
</dbReference>
<dbReference type="InterPro" id="IPR017930">
    <property type="entry name" value="Myb_dom"/>
</dbReference>
<dbReference type="SMART" id="SM00717">
    <property type="entry name" value="SANT"/>
    <property type="match status" value="3"/>
</dbReference>
<evidence type="ECO:0000256" key="2">
    <source>
        <dbReference type="ARBA" id="ARBA00023125"/>
    </source>
</evidence>
<feature type="domain" description="HTH myb-type" evidence="5">
    <location>
        <begin position="116"/>
        <end position="187"/>
    </location>
</feature>
<dbReference type="InterPro" id="IPR009057">
    <property type="entry name" value="Homeodomain-like_sf"/>
</dbReference>
<feature type="domain" description="HTH myb-type" evidence="5">
    <location>
        <begin position="65"/>
        <end position="115"/>
    </location>
</feature>
<feature type="domain" description="Myb-like" evidence="4">
    <location>
        <begin position="112"/>
        <end position="183"/>
    </location>
</feature>
<organism evidence="6 7">
    <name type="scientific">Aphanomyces astaci</name>
    <name type="common">Crayfish plague agent</name>
    <dbReference type="NCBI Taxonomy" id="112090"/>
    <lineage>
        <taxon>Eukaryota</taxon>
        <taxon>Sar</taxon>
        <taxon>Stramenopiles</taxon>
        <taxon>Oomycota</taxon>
        <taxon>Saprolegniomycetes</taxon>
        <taxon>Saprolegniales</taxon>
        <taxon>Verrucalvaceae</taxon>
        <taxon>Aphanomyces</taxon>
    </lineage>
</organism>
<accession>A0A6A5AJE2</accession>
<feature type="region of interest" description="Disordered" evidence="3">
    <location>
        <begin position="239"/>
        <end position="263"/>
    </location>
</feature>
<evidence type="ECO:0000256" key="1">
    <source>
        <dbReference type="ARBA" id="ARBA00022737"/>
    </source>
</evidence>
<dbReference type="VEuPathDB" id="FungiDB:H257_01757"/>
<proteinExistence type="predicted"/>
<keyword evidence="1" id="KW-0677">Repeat</keyword>
<feature type="region of interest" description="Disordered" evidence="3">
    <location>
        <begin position="202"/>
        <end position="227"/>
    </location>
</feature>
<dbReference type="PROSITE" id="PS50090">
    <property type="entry name" value="MYB_LIKE"/>
    <property type="match status" value="3"/>
</dbReference>
<gene>
    <name evidence="6" type="ORF">AaE_006988</name>
</gene>
<dbReference type="Proteomes" id="UP000469452">
    <property type="component" value="Unassembled WGS sequence"/>
</dbReference>
<dbReference type="InterPro" id="IPR001005">
    <property type="entry name" value="SANT/Myb"/>
</dbReference>
<dbReference type="CDD" id="cd00167">
    <property type="entry name" value="SANT"/>
    <property type="match status" value="3"/>
</dbReference>
<comment type="caution">
    <text evidence="6">The sequence shown here is derived from an EMBL/GenBank/DDBJ whole genome shotgun (WGS) entry which is preliminary data.</text>
</comment>
<evidence type="ECO:0000313" key="6">
    <source>
        <dbReference type="EMBL" id="KAF0749597.1"/>
    </source>
</evidence>
<dbReference type="PROSITE" id="PS51294">
    <property type="entry name" value="HTH_MYB"/>
    <property type="match status" value="3"/>
</dbReference>
<dbReference type="Pfam" id="PF13921">
    <property type="entry name" value="Myb_DNA-bind_6"/>
    <property type="match status" value="1"/>
</dbReference>
<evidence type="ECO:0000259" key="4">
    <source>
        <dbReference type="PROSITE" id="PS50090"/>
    </source>
</evidence>
<sequence>MKRSDKLRALDSTWIPDEDDILRHAVFEHGGKKWKVIAMEFRPPRTPSDCQHRWNYLQNHGTNDKQAWSAAEDDRMVKLIHKYGAGKWAVIASYLPGRNGKQCRERWHNQLNPAINKTPWTDEENEIILHMQATYGNRWAKIAERLRGRYVTLAGVAIERSQLNRYPPPRTDNAIKNHWHSSMKPQLKKAHKGVVNPYQARKVQLPPPPKATMTPPAPPKATTIPPLAAPKAPLILTTSRSRATPSTRIKQEPKEESPPIPFKPPAPPCAEPSGSLSPIVVSQFDWSTTTHTSLDNWLEDLPDDNSLLALPLADAAFFAMPDYVFAHSFDVDAIDMTDFVELMLADEIM</sequence>
<evidence type="ECO:0000313" key="7">
    <source>
        <dbReference type="Proteomes" id="UP000469452"/>
    </source>
</evidence>
<reference evidence="6 7" key="1">
    <citation type="submission" date="2019-06" db="EMBL/GenBank/DDBJ databases">
        <title>Genomics analysis of Aphanomyces spp. identifies a new class of oomycete effector associated with host adaptation.</title>
        <authorList>
            <person name="Gaulin E."/>
        </authorList>
    </citation>
    <scope>NUCLEOTIDE SEQUENCE [LARGE SCALE GENOMIC DNA]</scope>
    <source>
        <strain evidence="6 7">E</strain>
    </source>
</reference>
<dbReference type="PANTHER" id="PTHR45614">
    <property type="entry name" value="MYB PROTEIN-RELATED"/>
    <property type="match status" value="1"/>
</dbReference>
<dbReference type="InterPro" id="IPR050560">
    <property type="entry name" value="MYB_TF"/>
</dbReference>
<protein>
    <submittedName>
        <fullName evidence="6">Uncharacterized protein</fullName>
    </submittedName>
</protein>
<dbReference type="GO" id="GO:0003677">
    <property type="term" value="F:DNA binding"/>
    <property type="evidence" value="ECO:0007669"/>
    <property type="project" value="UniProtKB-KW"/>
</dbReference>
<dbReference type="Pfam" id="PF00249">
    <property type="entry name" value="Myb_DNA-binding"/>
    <property type="match status" value="1"/>
</dbReference>
<dbReference type="AlphaFoldDB" id="A0A6A5AJE2"/>
<name>A0A6A5AJE2_APHAT</name>
<keyword evidence="2" id="KW-0238">DNA-binding</keyword>
<feature type="compositionally biased region" description="Pro residues" evidence="3">
    <location>
        <begin position="205"/>
        <end position="219"/>
    </location>
</feature>
<dbReference type="Gene3D" id="1.10.10.60">
    <property type="entry name" value="Homeodomain-like"/>
    <property type="match status" value="3"/>
</dbReference>
<feature type="domain" description="HTH myb-type" evidence="5">
    <location>
        <begin position="13"/>
        <end position="62"/>
    </location>
</feature>
<dbReference type="EMBL" id="VJMI01012673">
    <property type="protein sequence ID" value="KAF0749597.1"/>
    <property type="molecule type" value="Genomic_DNA"/>
</dbReference>
<dbReference type="PANTHER" id="PTHR45614:SF274">
    <property type="entry name" value="MYB-LIKE DNA-BINDING PROTEIN"/>
    <property type="match status" value="1"/>
</dbReference>
<feature type="domain" description="Myb-like" evidence="4">
    <location>
        <begin position="12"/>
        <end position="58"/>
    </location>
</feature>
<feature type="domain" description="Myb-like" evidence="4">
    <location>
        <begin position="60"/>
        <end position="111"/>
    </location>
</feature>
<feature type="compositionally biased region" description="Low complexity" evidence="3">
    <location>
        <begin position="239"/>
        <end position="248"/>
    </location>
</feature>
<dbReference type="FunFam" id="1.10.10.60:FF:000010">
    <property type="entry name" value="Transcriptional activator Myb isoform A"/>
    <property type="match status" value="1"/>
</dbReference>
<evidence type="ECO:0000256" key="3">
    <source>
        <dbReference type="SAM" id="MobiDB-lite"/>
    </source>
</evidence>
<evidence type="ECO:0000259" key="5">
    <source>
        <dbReference type="PROSITE" id="PS51294"/>
    </source>
</evidence>